<feature type="region of interest" description="Disordered" evidence="2">
    <location>
        <begin position="154"/>
        <end position="383"/>
    </location>
</feature>
<name>A0ABR3ZJU6_9PEZI</name>
<feature type="compositionally biased region" description="Low complexity" evidence="2">
    <location>
        <begin position="348"/>
        <end position="359"/>
    </location>
</feature>
<feature type="compositionally biased region" description="Low complexity" evidence="2">
    <location>
        <begin position="11"/>
        <end position="26"/>
    </location>
</feature>
<feature type="compositionally biased region" description="Basic and acidic residues" evidence="2">
    <location>
        <begin position="465"/>
        <end position="477"/>
    </location>
</feature>
<feature type="compositionally biased region" description="Low complexity" evidence="2">
    <location>
        <begin position="281"/>
        <end position="294"/>
    </location>
</feature>
<proteinExistence type="predicted"/>
<reference evidence="3 4" key="1">
    <citation type="journal article" date="2024" name="IMA Fungus">
        <title>IMA Genome - F19 : A genome assembly and annotation guide to empower mycologists, including annotated draft genome sequences of Ceratocystis pirilliformis, Diaporthe australafricana, Fusarium ophioides, Paecilomyces lecythidis, and Sporothrix stenoceras.</title>
        <authorList>
            <person name="Aylward J."/>
            <person name="Wilson A.M."/>
            <person name="Visagie C.M."/>
            <person name="Spraker J."/>
            <person name="Barnes I."/>
            <person name="Buitendag C."/>
            <person name="Ceriani C."/>
            <person name="Del Mar Angel L."/>
            <person name="du Plessis D."/>
            <person name="Fuchs T."/>
            <person name="Gasser K."/>
            <person name="Kramer D."/>
            <person name="Li W."/>
            <person name="Munsamy K."/>
            <person name="Piso A."/>
            <person name="Price J.L."/>
            <person name="Sonnekus B."/>
            <person name="Thomas C."/>
            <person name="van der Nest A."/>
            <person name="van Dijk A."/>
            <person name="van Heerden A."/>
            <person name="van Vuuren N."/>
            <person name="Yilmaz N."/>
            <person name="Duong T.A."/>
            <person name="van der Merwe N.A."/>
            <person name="Wingfield M.J."/>
            <person name="Wingfield B.D."/>
        </authorList>
    </citation>
    <scope>NUCLEOTIDE SEQUENCE [LARGE SCALE GENOMIC DNA]</scope>
    <source>
        <strain evidence="3 4">CMW 5346</strain>
    </source>
</reference>
<evidence type="ECO:0000256" key="1">
    <source>
        <dbReference type="SAM" id="Coils"/>
    </source>
</evidence>
<feature type="compositionally biased region" description="Basic and acidic residues" evidence="2">
    <location>
        <begin position="238"/>
        <end position="278"/>
    </location>
</feature>
<comment type="caution">
    <text evidence="3">The sequence shown here is derived from an EMBL/GenBank/DDBJ whole genome shotgun (WGS) entry which is preliminary data.</text>
</comment>
<feature type="compositionally biased region" description="Low complexity" evidence="2">
    <location>
        <begin position="310"/>
        <end position="319"/>
    </location>
</feature>
<evidence type="ECO:0000256" key="2">
    <source>
        <dbReference type="SAM" id="MobiDB-lite"/>
    </source>
</evidence>
<feature type="region of interest" description="Disordered" evidence="2">
    <location>
        <begin position="405"/>
        <end position="477"/>
    </location>
</feature>
<feature type="compositionally biased region" description="Low complexity" evidence="2">
    <location>
        <begin position="192"/>
        <end position="237"/>
    </location>
</feature>
<protein>
    <submittedName>
        <fullName evidence="3">Uncharacterized protein</fullName>
    </submittedName>
</protein>
<sequence>MSGRRVNFRESPPSSSVSSRYNTSDSGHGLASDTPSSSRYSSGGGSLWTDLPALQDAYRTVLAERDDWKNRAEELEAEVVEAQKLTSEAEAKWRAMVESNEQLEDEKKKLFKENKELKIQVEEVDELQDQVNDLNQKLAEANARFNEMPHNLAAPAYGALGTSPYDHHGHADNINSSSGTKSSSRHGKEGKSSSSNKSSSNAGSGTSSGGSSHSSSRAKVGSSSSTSTAKLSRSGSSRHGDRDRERERERERDRDRDHHPAKDQKTRLSQRFDHKDDVLLDSNGSATSAASSSSQKHHKSGSSGQGSSGSNGSSTSADSMGMRPPPTQQRVRRGSYIEGYGPGPAKPAPAGLSGSSPSGNIMPTPMSPNKGVSRSAPAPSVMGVTGGPTAGGYYPGFAQAPLPQAHQAHQYAAPPPPSASGLISPRGDSMGKDGGMRPKVHIVDEMSLDPYQQEPQYYRGYPPARDPRLDPRISSRR</sequence>
<accession>A0ABR3ZJU6</accession>
<keyword evidence="1" id="KW-0175">Coiled coil</keyword>
<keyword evidence="4" id="KW-1185">Reference proteome</keyword>
<evidence type="ECO:0000313" key="4">
    <source>
        <dbReference type="Proteomes" id="UP001583186"/>
    </source>
</evidence>
<gene>
    <name evidence="3" type="ORF">Sste5346_001992</name>
</gene>
<dbReference type="Proteomes" id="UP001583186">
    <property type="component" value="Unassembled WGS sequence"/>
</dbReference>
<feature type="compositionally biased region" description="Basic and acidic residues" evidence="2">
    <location>
        <begin position="429"/>
        <end position="444"/>
    </location>
</feature>
<dbReference type="EMBL" id="JAWCUI010000008">
    <property type="protein sequence ID" value="KAL1900931.1"/>
    <property type="molecule type" value="Genomic_DNA"/>
</dbReference>
<organism evidence="3 4">
    <name type="scientific">Sporothrix stenoceras</name>
    <dbReference type="NCBI Taxonomy" id="5173"/>
    <lineage>
        <taxon>Eukaryota</taxon>
        <taxon>Fungi</taxon>
        <taxon>Dikarya</taxon>
        <taxon>Ascomycota</taxon>
        <taxon>Pezizomycotina</taxon>
        <taxon>Sordariomycetes</taxon>
        <taxon>Sordariomycetidae</taxon>
        <taxon>Ophiostomatales</taxon>
        <taxon>Ophiostomataceae</taxon>
        <taxon>Sporothrix</taxon>
    </lineage>
</organism>
<feature type="region of interest" description="Disordered" evidence="2">
    <location>
        <begin position="1"/>
        <end position="50"/>
    </location>
</feature>
<evidence type="ECO:0000313" key="3">
    <source>
        <dbReference type="EMBL" id="KAL1900931.1"/>
    </source>
</evidence>
<feature type="coiled-coil region" evidence="1">
    <location>
        <begin position="58"/>
        <end position="144"/>
    </location>
</feature>